<keyword evidence="5" id="KW-1003">Cell membrane</keyword>
<name>A0A6P9EF49_JUGRE</name>
<evidence type="ECO:0000256" key="23">
    <source>
        <dbReference type="SAM" id="MobiDB-lite"/>
    </source>
</evidence>
<dbReference type="InterPro" id="IPR017441">
    <property type="entry name" value="Protein_kinase_ATP_BS"/>
</dbReference>
<reference evidence="27" key="1">
    <citation type="submission" date="2025-08" db="UniProtKB">
        <authorList>
            <consortium name="RefSeq"/>
        </authorList>
    </citation>
    <scope>IDENTIFICATION</scope>
    <source>
        <tissue evidence="27">Leaves</tissue>
    </source>
</reference>
<dbReference type="InterPro" id="IPR001245">
    <property type="entry name" value="Ser-Thr/Tyr_kinase_cat_dom"/>
</dbReference>
<dbReference type="InterPro" id="IPR000719">
    <property type="entry name" value="Prot_kinase_dom"/>
</dbReference>
<dbReference type="InterPro" id="IPR003591">
    <property type="entry name" value="Leu-rich_rpt_typical-subtyp"/>
</dbReference>
<dbReference type="InParanoid" id="A0A6P9EF49"/>
<evidence type="ECO:0000256" key="10">
    <source>
        <dbReference type="ARBA" id="ARBA00022692"/>
    </source>
</evidence>
<dbReference type="FunFam" id="1.10.510.10:FF:000358">
    <property type="entry name" value="Putative leucine-rich repeat receptor-like serine/threonine-protein kinase"/>
    <property type="match status" value="1"/>
</dbReference>
<dbReference type="OrthoDB" id="676979at2759"/>
<proteinExistence type="inferred from homology"/>
<dbReference type="Pfam" id="PF00560">
    <property type="entry name" value="LRR_1"/>
    <property type="match status" value="10"/>
</dbReference>
<dbReference type="SMART" id="SM00369">
    <property type="entry name" value="LRR_TYP"/>
    <property type="match status" value="8"/>
</dbReference>
<dbReference type="GO" id="GO:0004674">
    <property type="term" value="F:protein serine/threonine kinase activity"/>
    <property type="evidence" value="ECO:0007669"/>
    <property type="project" value="UniProtKB-KW"/>
</dbReference>
<keyword evidence="10 24" id="KW-0812">Transmembrane</keyword>
<evidence type="ECO:0000256" key="24">
    <source>
        <dbReference type="SAM" id="Phobius"/>
    </source>
</evidence>
<keyword evidence="7" id="KW-0597">Phosphoprotein</keyword>
<dbReference type="PANTHER" id="PTHR48056">
    <property type="entry name" value="LRR RECEPTOR-LIKE SERINE/THREONINE-PROTEIN KINASE-RELATED"/>
    <property type="match status" value="1"/>
</dbReference>
<dbReference type="PROSITE" id="PS00108">
    <property type="entry name" value="PROTEIN_KINASE_ST"/>
    <property type="match status" value="1"/>
</dbReference>
<dbReference type="FunCoup" id="A0A6P9EF49">
    <property type="interactions" value="822"/>
</dbReference>
<dbReference type="InterPro" id="IPR001611">
    <property type="entry name" value="Leu-rich_rpt"/>
</dbReference>
<comment type="similarity">
    <text evidence="3">Belongs to the RLP family.</text>
</comment>
<dbReference type="GO" id="GO:0005524">
    <property type="term" value="F:ATP binding"/>
    <property type="evidence" value="ECO:0007669"/>
    <property type="project" value="UniProtKB-UniRule"/>
</dbReference>
<evidence type="ECO:0000256" key="9">
    <source>
        <dbReference type="ARBA" id="ARBA00022679"/>
    </source>
</evidence>
<feature type="domain" description="Protein kinase" evidence="25">
    <location>
        <begin position="715"/>
        <end position="1023"/>
    </location>
</feature>
<dbReference type="Gene3D" id="1.10.510.10">
    <property type="entry name" value="Transferase(Phosphotransferase) domain 1"/>
    <property type="match status" value="1"/>
</dbReference>
<feature type="binding site" evidence="22">
    <location>
        <position position="744"/>
    </location>
    <ligand>
        <name>ATP</name>
        <dbReference type="ChEBI" id="CHEBI:30616"/>
    </ligand>
</feature>
<feature type="compositionally biased region" description="Basic and acidic residues" evidence="23">
    <location>
        <begin position="1033"/>
        <end position="1047"/>
    </location>
</feature>
<evidence type="ECO:0000313" key="27">
    <source>
        <dbReference type="RefSeq" id="XP_035541452.1"/>
    </source>
</evidence>
<dbReference type="PROSITE" id="PS50011">
    <property type="entry name" value="PROTEIN_KINASE_DOM"/>
    <property type="match status" value="1"/>
</dbReference>
<evidence type="ECO:0000256" key="3">
    <source>
        <dbReference type="ARBA" id="ARBA00009592"/>
    </source>
</evidence>
<evidence type="ECO:0000256" key="7">
    <source>
        <dbReference type="ARBA" id="ARBA00022553"/>
    </source>
</evidence>
<dbReference type="SMART" id="SM00220">
    <property type="entry name" value="S_TKc"/>
    <property type="match status" value="1"/>
</dbReference>
<feature type="transmembrane region" description="Helical" evidence="24">
    <location>
        <begin position="656"/>
        <end position="679"/>
    </location>
</feature>
<feature type="region of interest" description="Disordered" evidence="23">
    <location>
        <begin position="1027"/>
        <end position="1047"/>
    </location>
</feature>
<keyword evidence="15 22" id="KW-0067">ATP-binding</keyword>
<keyword evidence="19" id="KW-0325">Glycoprotein</keyword>
<evidence type="ECO:0000256" key="5">
    <source>
        <dbReference type="ARBA" id="ARBA00022475"/>
    </source>
</evidence>
<dbReference type="FunFam" id="3.30.200.20:FF:000432">
    <property type="entry name" value="LRR receptor-like serine/threonine-protein kinase EFR"/>
    <property type="match status" value="1"/>
</dbReference>
<keyword evidence="12" id="KW-0677">Repeat</keyword>
<dbReference type="InterPro" id="IPR050647">
    <property type="entry name" value="Plant_LRR-RLKs"/>
</dbReference>
<dbReference type="SUPFAM" id="SSF52058">
    <property type="entry name" value="L domain-like"/>
    <property type="match status" value="1"/>
</dbReference>
<evidence type="ECO:0000313" key="26">
    <source>
        <dbReference type="Proteomes" id="UP000235220"/>
    </source>
</evidence>
<evidence type="ECO:0000256" key="17">
    <source>
        <dbReference type="ARBA" id="ARBA00023136"/>
    </source>
</evidence>
<dbReference type="InterPro" id="IPR008271">
    <property type="entry name" value="Ser/Thr_kinase_AS"/>
</dbReference>
<evidence type="ECO:0000256" key="20">
    <source>
        <dbReference type="ARBA" id="ARBA00047899"/>
    </source>
</evidence>
<dbReference type="Gene3D" id="3.30.200.20">
    <property type="entry name" value="Phosphorylase Kinase, domain 1"/>
    <property type="match status" value="1"/>
</dbReference>
<evidence type="ECO:0000256" key="14">
    <source>
        <dbReference type="ARBA" id="ARBA00022777"/>
    </source>
</evidence>
<dbReference type="CDD" id="cd14066">
    <property type="entry name" value="STKc_IRAK"/>
    <property type="match status" value="1"/>
</dbReference>
<sequence>MERSVMSLRQYLSITFCYILLLFLSLSARKVSTATTFSNETDKLALLEFKSHVDQDPLISVLAAWNESFHFCHWLGVTCGNKHQRVIGLDLKDKNLVGTISPYIGNLSFLRSLNLAINSFYGRIPSEAGRLIRLQNLNLSFNSLEGEIPVNLSHCSNLMYLGLQYNHLVQQIPSELGSLSKLKNLYLAKNQLSGKLPPSLGNLSSLQHLWFPYNNLEGEIPDTLSQMISLESFQVGKNNLSGVFPPFLYNFSSIKVISLAFNNFSGDLRPDLGIALPNLQKLGMGGNKFTGSIPAALSNASGFQEIDIPTNYFTGNIPMEFGNLRNLTWLNANGNLLGNYSADDLSFLRPLTNCSQLQTLDISYNRLGGELPDAITNFSTQITWLQLGGNFIGGSIPTKVSNLVRLTQLGLEQNLLTGNIPASIGELSNLNRLYLYGNNLTGEIPTSLGNMTQLLELYLYNNSLEGSIPSSLGMCSYLQDVQLFHNKLNGTIPKKLLSLPALSRELNVSHNSLTGSLPPEVGNLKTLVYLDVSFNKFSKEIPAELGDCLGLEALYVQGNFFEGTIPDLSKLRGIQYLDLSNNNLTGQIPSYMVSFSMLINLNLSINNLEGEVPIHGVFRNATAIEVYGNDGLCGGIQELQLRACSNKHRNRVAFKLILKIGIPVFSVVVLSLISLMCWLRKSTKNVIPLLPLGTTFGPFYQKISYQELLNATDGFSEMNLIGSGNFGTVYKGKLGLDEVSVAVKVLNLKKKGASRSFIAECEALRSIRHRNLVNILTACSSIDYGGQDFKALVYEFMPNGNLDMWLHPENGLKQLRNLSLLQRVNIAIDVASALLYLHHECHIPIIHCDLKPSNILLDDELTARVSDFGLARLLSESNKHAFPSQLSSAGIKGTIGYAAPEYGMGGQLSANGDVYSFGILLLEMFSGRRPTDELFKDDLNLHKLVKLALPGRVMEILDESVLNEVGETKNLVTCRSDWTSCEQTEGLILVFQIGLACSAESPKDRMNMRRAATELLSIRDKLLGNADQNVHNGNEKSRSVKVSEKCQ</sequence>
<evidence type="ECO:0000256" key="12">
    <source>
        <dbReference type="ARBA" id="ARBA00022737"/>
    </source>
</evidence>
<dbReference type="Gene3D" id="3.80.10.10">
    <property type="entry name" value="Ribonuclease Inhibitor"/>
    <property type="match status" value="4"/>
</dbReference>
<evidence type="ECO:0000256" key="1">
    <source>
        <dbReference type="ARBA" id="ARBA00004251"/>
    </source>
</evidence>
<evidence type="ECO:0000256" key="2">
    <source>
        <dbReference type="ARBA" id="ARBA00008684"/>
    </source>
</evidence>
<keyword evidence="9" id="KW-0808">Transferase</keyword>
<dbReference type="SUPFAM" id="SSF56112">
    <property type="entry name" value="Protein kinase-like (PK-like)"/>
    <property type="match status" value="1"/>
</dbReference>
<evidence type="ECO:0000256" key="15">
    <source>
        <dbReference type="ARBA" id="ARBA00022840"/>
    </source>
</evidence>
<dbReference type="Pfam" id="PF08263">
    <property type="entry name" value="LRRNT_2"/>
    <property type="match status" value="1"/>
</dbReference>
<keyword evidence="11" id="KW-0732">Signal</keyword>
<dbReference type="RefSeq" id="XP_035541452.1">
    <property type="nucleotide sequence ID" value="XM_035685559.1"/>
</dbReference>
<accession>A0A6P9EF49</accession>
<evidence type="ECO:0000256" key="22">
    <source>
        <dbReference type="PROSITE-ProRule" id="PRU10141"/>
    </source>
</evidence>
<evidence type="ECO:0000256" key="16">
    <source>
        <dbReference type="ARBA" id="ARBA00022989"/>
    </source>
</evidence>
<comment type="subcellular location">
    <subcellularLocation>
        <location evidence="1">Cell membrane</location>
        <topology evidence="1">Single-pass type I membrane protein</topology>
    </subcellularLocation>
</comment>
<dbReference type="GeneID" id="109008997"/>
<keyword evidence="13 22" id="KW-0547">Nucleotide-binding</keyword>
<evidence type="ECO:0000256" key="6">
    <source>
        <dbReference type="ARBA" id="ARBA00022527"/>
    </source>
</evidence>
<keyword evidence="14" id="KW-0418">Kinase</keyword>
<dbReference type="FunFam" id="3.80.10.10:FF:000288">
    <property type="entry name" value="LRR receptor-like serine/threonine-protein kinase EFR"/>
    <property type="match status" value="1"/>
</dbReference>
<keyword evidence="6" id="KW-0723">Serine/threonine-protein kinase</keyword>
<evidence type="ECO:0000256" key="21">
    <source>
        <dbReference type="ARBA" id="ARBA00048679"/>
    </source>
</evidence>
<comment type="catalytic activity">
    <reaction evidence="21">
        <text>L-seryl-[protein] + ATP = O-phospho-L-seryl-[protein] + ADP + H(+)</text>
        <dbReference type="Rhea" id="RHEA:17989"/>
        <dbReference type="Rhea" id="RHEA-COMP:9863"/>
        <dbReference type="Rhea" id="RHEA-COMP:11604"/>
        <dbReference type="ChEBI" id="CHEBI:15378"/>
        <dbReference type="ChEBI" id="CHEBI:29999"/>
        <dbReference type="ChEBI" id="CHEBI:30616"/>
        <dbReference type="ChEBI" id="CHEBI:83421"/>
        <dbReference type="ChEBI" id="CHEBI:456216"/>
        <dbReference type="EC" id="2.7.11.1"/>
    </reaction>
</comment>
<dbReference type="AlphaFoldDB" id="A0A6P9EF49"/>
<dbReference type="InterPro" id="IPR011009">
    <property type="entry name" value="Kinase-like_dom_sf"/>
</dbReference>
<evidence type="ECO:0000256" key="4">
    <source>
        <dbReference type="ARBA" id="ARBA00012513"/>
    </source>
</evidence>
<comment type="similarity">
    <text evidence="2">Belongs to the protein kinase superfamily. Ser/Thr protein kinase family.</text>
</comment>
<dbReference type="Proteomes" id="UP000235220">
    <property type="component" value="Chromosome 14"/>
</dbReference>
<protein>
    <recommendedName>
        <fullName evidence="4">non-specific serine/threonine protein kinase</fullName>
        <ecNumber evidence="4">2.7.11.1</ecNumber>
    </recommendedName>
</protein>
<keyword evidence="17 24" id="KW-0472">Membrane</keyword>
<dbReference type="InterPro" id="IPR013210">
    <property type="entry name" value="LRR_N_plant-typ"/>
</dbReference>
<keyword evidence="8" id="KW-0433">Leucine-rich repeat</keyword>
<evidence type="ECO:0000256" key="19">
    <source>
        <dbReference type="ARBA" id="ARBA00023180"/>
    </source>
</evidence>
<keyword evidence="18" id="KW-0675">Receptor</keyword>
<dbReference type="SUPFAM" id="SSF52047">
    <property type="entry name" value="RNI-like"/>
    <property type="match status" value="1"/>
</dbReference>
<comment type="catalytic activity">
    <reaction evidence="20">
        <text>L-threonyl-[protein] + ATP = O-phospho-L-threonyl-[protein] + ADP + H(+)</text>
        <dbReference type="Rhea" id="RHEA:46608"/>
        <dbReference type="Rhea" id="RHEA-COMP:11060"/>
        <dbReference type="Rhea" id="RHEA-COMP:11605"/>
        <dbReference type="ChEBI" id="CHEBI:15378"/>
        <dbReference type="ChEBI" id="CHEBI:30013"/>
        <dbReference type="ChEBI" id="CHEBI:30616"/>
        <dbReference type="ChEBI" id="CHEBI:61977"/>
        <dbReference type="ChEBI" id="CHEBI:456216"/>
        <dbReference type="EC" id="2.7.11.1"/>
    </reaction>
</comment>
<dbReference type="EC" id="2.7.11.1" evidence="4"/>
<evidence type="ECO:0000256" key="13">
    <source>
        <dbReference type="ARBA" id="ARBA00022741"/>
    </source>
</evidence>
<dbReference type="PROSITE" id="PS00107">
    <property type="entry name" value="PROTEIN_KINASE_ATP"/>
    <property type="match status" value="1"/>
</dbReference>
<dbReference type="InterPro" id="IPR032675">
    <property type="entry name" value="LRR_dom_sf"/>
</dbReference>
<keyword evidence="16 24" id="KW-1133">Transmembrane helix</keyword>
<evidence type="ECO:0000256" key="11">
    <source>
        <dbReference type="ARBA" id="ARBA00022729"/>
    </source>
</evidence>
<gene>
    <name evidence="27" type="primary">LOC109008997</name>
</gene>
<evidence type="ECO:0000259" key="25">
    <source>
        <dbReference type="PROSITE" id="PS50011"/>
    </source>
</evidence>
<evidence type="ECO:0000256" key="18">
    <source>
        <dbReference type="ARBA" id="ARBA00023170"/>
    </source>
</evidence>
<dbReference type="Pfam" id="PF07714">
    <property type="entry name" value="PK_Tyr_Ser-Thr"/>
    <property type="match status" value="1"/>
</dbReference>
<organism evidence="26 27">
    <name type="scientific">Juglans regia</name>
    <name type="common">English walnut</name>
    <dbReference type="NCBI Taxonomy" id="51240"/>
    <lineage>
        <taxon>Eukaryota</taxon>
        <taxon>Viridiplantae</taxon>
        <taxon>Streptophyta</taxon>
        <taxon>Embryophyta</taxon>
        <taxon>Tracheophyta</taxon>
        <taxon>Spermatophyta</taxon>
        <taxon>Magnoliopsida</taxon>
        <taxon>eudicotyledons</taxon>
        <taxon>Gunneridae</taxon>
        <taxon>Pentapetalae</taxon>
        <taxon>rosids</taxon>
        <taxon>fabids</taxon>
        <taxon>Fagales</taxon>
        <taxon>Juglandaceae</taxon>
        <taxon>Juglans</taxon>
    </lineage>
</organism>
<dbReference type="PANTHER" id="PTHR48056:SF89">
    <property type="entry name" value="OS06G0585982 PROTEIN"/>
    <property type="match status" value="1"/>
</dbReference>
<dbReference type="FunFam" id="3.80.10.10:FF:000275">
    <property type="entry name" value="Leucine-rich repeat receptor-like protein kinase"/>
    <property type="match status" value="1"/>
</dbReference>
<dbReference type="GO" id="GO:0005886">
    <property type="term" value="C:plasma membrane"/>
    <property type="evidence" value="ECO:0007669"/>
    <property type="project" value="UniProtKB-SubCell"/>
</dbReference>
<dbReference type="KEGG" id="jre:109008997"/>
<evidence type="ECO:0000256" key="8">
    <source>
        <dbReference type="ARBA" id="ARBA00022614"/>
    </source>
</evidence>
<keyword evidence="26" id="KW-1185">Reference proteome</keyword>